<evidence type="ECO:0000256" key="1">
    <source>
        <dbReference type="ARBA" id="ARBA00010381"/>
    </source>
</evidence>
<dbReference type="PANTHER" id="PTHR12377:SF2">
    <property type="entry name" value="CYTOSOLIC IRON-SULFUR ASSEMBLY COMPONENT 2A"/>
    <property type="match status" value="1"/>
</dbReference>
<keyword evidence="4" id="KW-1185">Reference proteome</keyword>
<sequence>MDRHPLRAECSLESGGGRACWVGDSCAFRQHLNRSSPSKCKSEANCSGRRSGRAGDGIFEPGVARTSQDERSLWRGRGCGITTHLGCKREGDVSPPRPVSEWKITDKTKMLEELEVVSKSCMEVAEIGPSESLITIWFTTTMPHCSLAMLIRFCLRIKLQ</sequence>
<dbReference type="Gene3D" id="3.30.300.130">
    <property type="entry name" value="Fe-S cluster assembly (FSCA)"/>
    <property type="match status" value="1"/>
</dbReference>
<dbReference type="InterPro" id="IPR034904">
    <property type="entry name" value="FSCA_dom_sf"/>
</dbReference>
<accession>A0AAW1BDT8</accession>
<dbReference type="InterPro" id="IPR039796">
    <property type="entry name" value="MIP18"/>
</dbReference>
<protein>
    <submittedName>
        <fullName evidence="3">MIP18 family protein FAM96A</fullName>
    </submittedName>
</protein>
<dbReference type="Proteomes" id="UP001474421">
    <property type="component" value="Unassembled WGS sequence"/>
</dbReference>
<dbReference type="EMBL" id="JAOTOJ010000006">
    <property type="protein sequence ID" value="KAK9399642.1"/>
    <property type="molecule type" value="Genomic_DNA"/>
</dbReference>
<comment type="similarity">
    <text evidence="1">Belongs to the MIP18 family.</text>
</comment>
<organism evidence="3 4">
    <name type="scientific">Crotalus adamanteus</name>
    <name type="common">Eastern diamondback rattlesnake</name>
    <dbReference type="NCBI Taxonomy" id="8729"/>
    <lineage>
        <taxon>Eukaryota</taxon>
        <taxon>Metazoa</taxon>
        <taxon>Chordata</taxon>
        <taxon>Craniata</taxon>
        <taxon>Vertebrata</taxon>
        <taxon>Euteleostomi</taxon>
        <taxon>Lepidosauria</taxon>
        <taxon>Squamata</taxon>
        <taxon>Bifurcata</taxon>
        <taxon>Unidentata</taxon>
        <taxon>Episquamata</taxon>
        <taxon>Toxicofera</taxon>
        <taxon>Serpentes</taxon>
        <taxon>Colubroidea</taxon>
        <taxon>Viperidae</taxon>
        <taxon>Crotalinae</taxon>
        <taxon>Crotalus</taxon>
    </lineage>
</organism>
<dbReference type="GO" id="GO:0007059">
    <property type="term" value="P:chromosome segregation"/>
    <property type="evidence" value="ECO:0007669"/>
    <property type="project" value="UniProtKB-KW"/>
</dbReference>
<dbReference type="PANTHER" id="PTHR12377">
    <property type="entry name" value="CYTOSOLIC IRON-SULFUR ASSEMBLY COMPONENT 2B-RELATED"/>
    <property type="match status" value="1"/>
</dbReference>
<comment type="caution">
    <text evidence="3">The sequence shown here is derived from an EMBL/GenBank/DDBJ whole genome shotgun (WGS) entry which is preliminary data.</text>
</comment>
<evidence type="ECO:0000313" key="3">
    <source>
        <dbReference type="EMBL" id="KAK9399642.1"/>
    </source>
</evidence>
<dbReference type="GO" id="GO:0051604">
    <property type="term" value="P:protein maturation"/>
    <property type="evidence" value="ECO:0007669"/>
    <property type="project" value="InterPro"/>
</dbReference>
<evidence type="ECO:0000313" key="4">
    <source>
        <dbReference type="Proteomes" id="UP001474421"/>
    </source>
</evidence>
<name>A0AAW1BDT8_CROAD</name>
<keyword evidence="2" id="KW-0159">Chromosome partition</keyword>
<gene>
    <name evidence="3" type="ORF">NXF25_012661</name>
</gene>
<reference evidence="3 4" key="1">
    <citation type="journal article" date="2024" name="Proc. Natl. Acad. Sci. U.S.A.">
        <title>The genetic regulatory architecture and epigenomic basis for age-related changes in rattlesnake venom.</title>
        <authorList>
            <person name="Hogan M.P."/>
            <person name="Holding M.L."/>
            <person name="Nystrom G.S."/>
            <person name="Colston T.J."/>
            <person name="Bartlett D.A."/>
            <person name="Mason A.J."/>
            <person name="Ellsworth S.A."/>
            <person name="Rautsaw R.M."/>
            <person name="Lawrence K.C."/>
            <person name="Strickland J.L."/>
            <person name="He B."/>
            <person name="Fraser P."/>
            <person name="Margres M.J."/>
            <person name="Gilbert D.M."/>
            <person name="Gibbs H.L."/>
            <person name="Parkinson C.L."/>
            <person name="Rokyta D.R."/>
        </authorList>
    </citation>
    <scope>NUCLEOTIDE SEQUENCE [LARGE SCALE GENOMIC DNA]</scope>
    <source>
        <strain evidence="3">DRR0105</strain>
    </source>
</reference>
<proteinExistence type="inferred from homology"/>
<dbReference type="AlphaFoldDB" id="A0AAW1BDT8"/>
<evidence type="ECO:0000256" key="2">
    <source>
        <dbReference type="ARBA" id="ARBA00022829"/>
    </source>
</evidence>